<gene>
    <name evidence="2" type="ORF">DFR67_111249</name>
</gene>
<dbReference type="GO" id="GO:0005886">
    <property type="term" value="C:plasma membrane"/>
    <property type="evidence" value="ECO:0007669"/>
    <property type="project" value="TreeGrafter"/>
</dbReference>
<organism evidence="2 3">
    <name type="scientific">Williamsia limnetica</name>
    <dbReference type="NCBI Taxonomy" id="882452"/>
    <lineage>
        <taxon>Bacteria</taxon>
        <taxon>Bacillati</taxon>
        <taxon>Actinomycetota</taxon>
        <taxon>Actinomycetes</taxon>
        <taxon>Mycobacteriales</taxon>
        <taxon>Nocardiaceae</taxon>
        <taxon>Williamsia</taxon>
    </lineage>
</organism>
<dbReference type="PANTHER" id="PTHR30199">
    <property type="entry name" value="MFS FAMILY TRANSPORTER, PREDICTED SUBSTRATE BENZOATE"/>
    <property type="match status" value="1"/>
</dbReference>
<dbReference type="GO" id="GO:0042925">
    <property type="term" value="F:benzoate transmembrane transporter activity"/>
    <property type="evidence" value="ECO:0007669"/>
    <property type="project" value="InterPro"/>
</dbReference>
<feature type="transmembrane region" description="Helical" evidence="1">
    <location>
        <begin position="174"/>
        <end position="194"/>
    </location>
</feature>
<evidence type="ECO:0000256" key="1">
    <source>
        <dbReference type="SAM" id="Phobius"/>
    </source>
</evidence>
<accession>A0A318RIQ3</accession>
<dbReference type="RefSeq" id="WP_245938047.1">
    <property type="nucleotide sequence ID" value="NZ_QJSP01000011.1"/>
</dbReference>
<dbReference type="Pfam" id="PF03594">
    <property type="entry name" value="BenE"/>
    <property type="match status" value="1"/>
</dbReference>
<feature type="transmembrane region" description="Helical" evidence="1">
    <location>
        <begin position="122"/>
        <end position="142"/>
    </location>
</feature>
<feature type="transmembrane region" description="Helical" evidence="1">
    <location>
        <begin position="95"/>
        <end position="115"/>
    </location>
</feature>
<feature type="transmembrane region" description="Helical" evidence="1">
    <location>
        <begin position="50"/>
        <end position="70"/>
    </location>
</feature>
<reference evidence="2 3" key="1">
    <citation type="submission" date="2018-06" db="EMBL/GenBank/DDBJ databases">
        <title>Genomic Encyclopedia of Type Strains, Phase IV (KMG-IV): sequencing the most valuable type-strain genomes for metagenomic binning, comparative biology and taxonomic classification.</title>
        <authorList>
            <person name="Goeker M."/>
        </authorList>
    </citation>
    <scope>NUCLEOTIDE SEQUENCE [LARGE SCALE GENOMIC DNA]</scope>
    <source>
        <strain evidence="2 3">DSM 45521</strain>
    </source>
</reference>
<feature type="transmembrane region" description="Helical" evidence="1">
    <location>
        <begin position="296"/>
        <end position="320"/>
    </location>
</feature>
<dbReference type="AlphaFoldDB" id="A0A318RIQ3"/>
<proteinExistence type="predicted"/>
<keyword evidence="1" id="KW-0472">Membrane</keyword>
<name>A0A318RIQ3_WILLI</name>
<dbReference type="Proteomes" id="UP000247591">
    <property type="component" value="Unassembled WGS sequence"/>
</dbReference>
<sequence length="412" mass="41737">MTSETTTVRAPLSQPITAGVVAALVGFTSSFAVVLTGLRAVGASAEEAASGLFALCLAMAIGIALLAVRYRMPITLAWSTPGAALLAGTATPDGGFPAAVGAFVLVGVMVVATGLWPRLGALVQAIPTPIAQAMLAGIVLPLCLEPVHAFADEPLAIAPVVLVWLILSRYAKRWAVPAAFATAAVVIAVVMMTSDKSISGDSLIPRLDLVAPQWSWQACIGIALPLYIVTMASQNLPGTAVMSSFGYRIPWQPSMLVTGALTSMVAPAGGHAVNLSAISAALAAAPAAEPNPRRRWIAAATVSPAYLILAFSSAAVVALITVAPAGLVETVAGLALLDTLAGSLAASLRDENSRTAAVLTFVVAAAGVTVAGIGSAFWALIAGLVVYVALRKPPEKTSPQGEPQTRAPGVAE</sequence>
<keyword evidence="3" id="KW-1185">Reference proteome</keyword>
<keyword evidence="1" id="KW-1133">Transmembrane helix</keyword>
<feature type="transmembrane region" description="Helical" evidence="1">
    <location>
        <begin position="214"/>
        <end position="233"/>
    </location>
</feature>
<comment type="caution">
    <text evidence="2">The sequence shown here is derived from an EMBL/GenBank/DDBJ whole genome shotgun (WGS) entry which is preliminary data.</text>
</comment>
<evidence type="ECO:0000313" key="3">
    <source>
        <dbReference type="Proteomes" id="UP000247591"/>
    </source>
</evidence>
<evidence type="ECO:0000313" key="2">
    <source>
        <dbReference type="EMBL" id="PYE15172.1"/>
    </source>
</evidence>
<dbReference type="NCBIfam" id="TIGR00843">
    <property type="entry name" value="benE"/>
    <property type="match status" value="1"/>
</dbReference>
<dbReference type="PANTHER" id="PTHR30199:SF0">
    <property type="entry name" value="INNER MEMBRANE PROTEIN YDCO"/>
    <property type="match status" value="1"/>
</dbReference>
<feature type="transmembrane region" description="Helical" evidence="1">
    <location>
        <begin position="358"/>
        <end position="390"/>
    </location>
</feature>
<dbReference type="EMBL" id="QJSP01000011">
    <property type="protein sequence ID" value="PYE15172.1"/>
    <property type="molecule type" value="Genomic_DNA"/>
</dbReference>
<feature type="transmembrane region" description="Helical" evidence="1">
    <location>
        <begin position="16"/>
        <end position="38"/>
    </location>
</feature>
<keyword evidence="1" id="KW-0812">Transmembrane</keyword>
<dbReference type="InterPro" id="IPR004711">
    <property type="entry name" value="Benzoate_Transporter"/>
</dbReference>
<protein>
    <submittedName>
        <fullName evidence="2">Benzoate membrane transport protein</fullName>
    </submittedName>
</protein>
<feature type="transmembrane region" description="Helical" evidence="1">
    <location>
        <begin position="148"/>
        <end position="167"/>
    </location>
</feature>